<protein>
    <recommendedName>
        <fullName evidence="3">ABC transmembrane type-1 domain-containing protein</fullName>
    </recommendedName>
</protein>
<organism evidence="2">
    <name type="scientific">marine sediment metagenome</name>
    <dbReference type="NCBI Taxonomy" id="412755"/>
    <lineage>
        <taxon>unclassified sequences</taxon>
        <taxon>metagenomes</taxon>
        <taxon>ecological metagenomes</taxon>
    </lineage>
</organism>
<feature type="non-terminal residue" evidence="2">
    <location>
        <position position="1"/>
    </location>
</feature>
<dbReference type="AlphaFoldDB" id="X1ITD4"/>
<dbReference type="EMBL" id="BARU01037211">
    <property type="protein sequence ID" value="GAH85711.1"/>
    <property type="molecule type" value="Genomic_DNA"/>
</dbReference>
<name>X1ITD4_9ZZZZ</name>
<feature type="transmembrane region" description="Helical" evidence="1">
    <location>
        <begin position="22"/>
        <end position="42"/>
    </location>
</feature>
<comment type="caution">
    <text evidence="2">The sequence shown here is derived from an EMBL/GenBank/DDBJ whole genome shotgun (WGS) entry which is preliminary data.</text>
</comment>
<reference evidence="2" key="1">
    <citation type="journal article" date="2014" name="Front. Microbiol.">
        <title>High frequency of phylogenetically diverse reductive dehalogenase-homologous genes in deep subseafloor sedimentary metagenomes.</title>
        <authorList>
            <person name="Kawai M."/>
            <person name="Futagami T."/>
            <person name="Toyoda A."/>
            <person name="Takaki Y."/>
            <person name="Nishi S."/>
            <person name="Hori S."/>
            <person name="Arai W."/>
            <person name="Tsubouchi T."/>
            <person name="Morono Y."/>
            <person name="Uchiyama I."/>
            <person name="Ito T."/>
            <person name="Fujiyama A."/>
            <person name="Inagaki F."/>
            <person name="Takami H."/>
        </authorList>
    </citation>
    <scope>NUCLEOTIDE SEQUENCE</scope>
    <source>
        <strain evidence="2">Expedition CK06-06</strain>
    </source>
</reference>
<proteinExistence type="predicted"/>
<keyword evidence="1" id="KW-0472">Membrane</keyword>
<evidence type="ECO:0008006" key="3">
    <source>
        <dbReference type="Google" id="ProtNLM"/>
    </source>
</evidence>
<evidence type="ECO:0000313" key="2">
    <source>
        <dbReference type="EMBL" id="GAH85711.1"/>
    </source>
</evidence>
<gene>
    <name evidence="2" type="ORF">S03H2_58017</name>
</gene>
<keyword evidence="1" id="KW-1133">Transmembrane helix</keyword>
<keyword evidence="1" id="KW-0812">Transmembrane</keyword>
<sequence>VIGALIIGALETGLVNLGIPTYNLYIAVGCILIFAVLVDQFFPELVRKE</sequence>
<accession>X1ITD4</accession>
<evidence type="ECO:0000256" key="1">
    <source>
        <dbReference type="SAM" id="Phobius"/>
    </source>
</evidence>